<evidence type="ECO:0000256" key="4">
    <source>
        <dbReference type="ARBA" id="ARBA00022692"/>
    </source>
</evidence>
<dbReference type="PANTHER" id="PTHR48085:SF5">
    <property type="entry name" value="CADMIUM_ZINC-TRANSPORTING ATPASE HMA4-RELATED"/>
    <property type="match status" value="1"/>
</dbReference>
<evidence type="ECO:0000259" key="12">
    <source>
        <dbReference type="Pfam" id="PF00122"/>
    </source>
</evidence>
<feature type="transmembrane region" description="Helical" evidence="11">
    <location>
        <begin position="37"/>
        <end position="57"/>
    </location>
</feature>
<evidence type="ECO:0000256" key="9">
    <source>
        <dbReference type="ARBA" id="ARBA00039103"/>
    </source>
</evidence>
<dbReference type="SUPFAM" id="SSF81665">
    <property type="entry name" value="Calcium ATPase, transmembrane domain M"/>
    <property type="match status" value="1"/>
</dbReference>
<keyword evidence="11" id="KW-0547">Nucleotide-binding</keyword>
<dbReference type="GO" id="GO:0046872">
    <property type="term" value="F:metal ion binding"/>
    <property type="evidence" value="ECO:0007669"/>
    <property type="project" value="UniProtKB-KW"/>
</dbReference>
<dbReference type="Gene3D" id="3.40.50.1000">
    <property type="entry name" value="HAD superfamily/HAD-like"/>
    <property type="match status" value="1"/>
</dbReference>
<dbReference type="Proteomes" id="UP000095512">
    <property type="component" value="Unassembled WGS sequence"/>
</dbReference>
<evidence type="ECO:0000313" key="13">
    <source>
        <dbReference type="EMBL" id="CUO22682.1"/>
    </source>
</evidence>
<dbReference type="InterPro" id="IPR023299">
    <property type="entry name" value="ATPase_P-typ_cyto_dom_N"/>
</dbReference>
<dbReference type="PRINTS" id="PR00119">
    <property type="entry name" value="CATATPASE"/>
</dbReference>
<dbReference type="InterPro" id="IPR059000">
    <property type="entry name" value="ATPase_P-type_domA"/>
</dbReference>
<dbReference type="FunFam" id="2.70.150.10:FF:000002">
    <property type="entry name" value="Copper-transporting ATPase 1, putative"/>
    <property type="match status" value="1"/>
</dbReference>
<name>A0A174DAC0_9FIRM</name>
<keyword evidence="11" id="KW-1003">Cell membrane</keyword>
<comment type="catalytic activity">
    <reaction evidence="10">
        <text>Cd(2+)(in) + ATP + H2O = Cd(2+)(out) + ADP + phosphate + H(+)</text>
        <dbReference type="Rhea" id="RHEA:12132"/>
        <dbReference type="ChEBI" id="CHEBI:15377"/>
        <dbReference type="ChEBI" id="CHEBI:15378"/>
        <dbReference type="ChEBI" id="CHEBI:30616"/>
        <dbReference type="ChEBI" id="CHEBI:43474"/>
        <dbReference type="ChEBI" id="CHEBI:48775"/>
        <dbReference type="ChEBI" id="CHEBI:456216"/>
        <dbReference type="EC" id="7.2.2.21"/>
    </reaction>
</comment>
<evidence type="ECO:0000256" key="5">
    <source>
        <dbReference type="ARBA" id="ARBA00022723"/>
    </source>
</evidence>
<dbReference type="AlphaFoldDB" id="A0A174DAC0"/>
<keyword evidence="4 11" id="KW-0812">Transmembrane</keyword>
<dbReference type="InterPro" id="IPR036412">
    <property type="entry name" value="HAD-like_sf"/>
</dbReference>
<dbReference type="RefSeq" id="WP_057571256.1">
    <property type="nucleotide sequence ID" value="NZ_CZAB01000003.1"/>
</dbReference>
<dbReference type="InterPro" id="IPR018303">
    <property type="entry name" value="ATPase_P-typ_P_site"/>
</dbReference>
<feature type="transmembrane region" description="Helical" evidence="11">
    <location>
        <begin position="7"/>
        <end position="25"/>
    </location>
</feature>
<sequence>MTKKQKAMLSRIIAAFIIYITLAVSDHMEILPEWLGLWGKMALYLIPYVLIGLDVVYRAFRNIRNGQVFDENFLMTVATFGAFGVGEYSEAVAVMLFYQVGELFQSYAVNRSRQSITELMDICPEYANIEEDGQLKQVNPDDVQVGDIIVVKSGERIPLDGKVVFGDSMVDTSALTGESVPRKVAEGDDIISGCVNGSGLLRVQVAKEFDDSTVAKILELVENASSKKAHVENFITRFARYYTPLVVMGAVLLAVIPPLFFGQTWSEGVRRACTFLVISCPCALVISVPMSFFSGIGAASKKGVLIKGSNYLEALSEMDTIVFDKTGTLTKGEFKVTEIHAVAGSPAPEASEVPRTRVWAASQPSDEKKRSLLELAALAESYSDHPISRSIKDAWGDTMDLNRVSNAREISGHGVRAEIDGHTVLAGNSKLMKEMNVQYQECTSMGTVVYVALDGVYCGYIVISDSIKDEALEAIRNLKKVGVRRTIMLTGDKKEVGEAVAARLGLDEVHAELLPGDKVAKVEELLSRQTGKHRLAFVGDGINDAPVLSRADVGIAMGSMGSDAAIEAADIVLMDDNPARIADVVRISRKTLSIVKQNIAFALGVKAVVLLMGAAGAANMWEAVFADVGVSVIAILNAMRALSL</sequence>
<dbReference type="EMBL" id="CZAB01000003">
    <property type="protein sequence ID" value="CUO22682.1"/>
    <property type="molecule type" value="Genomic_DNA"/>
</dbReference>
<evidence type="ECO:0000256" key="11">
    <source>
        <dbReference type="RuleBase" id="RU362081"/>
    </source>
</evidence>
<feature type="transmembrane region" description="Helical" evidence="11">
    <location>
        <begin position="599"/>
        <end position="618"/>
    </location>
</feature>
<proteinExistence type="inferred from homology"/>
<dbReference type="CDD" id="cd07548">
    <property type="entry name" value="P-type_ATPase-Cd_Zn_Co_like"/>
    <property type="match status" value="1"/>
</dbReference>
<dbReference type="SFLD" id="SFLDF00027">
    <property type="entry name" value="p-type_atpase"/>
    <property type="match status" value="1"/>
</dbReference>
<dbReference type="PANTHER" id="PTHR48085">
    <property type="entry name" value="CADMIUM/ZINC-TRANSPORTING ATPASE HMA2-RELATED"/>
    <property type="match status" value="1"/>
</dbReference>
<dbReference type="InterPro" id="IPR044492">
    <property type="entry name" value="P_typ_ATPase_HD_dom"/>
</dbReference>
<dbReference type="Gene3D" id="3.40.1110.10">
    <property type="entry name" value="Calcium-transporting ATPase, cytoplasmic domain N"/>
    <property type="match status" value="1"/>
</dbReference>
<dbReference type="GO" id="GO:0005886">
    <property type="term" value="C:plasma membrane"/>
    <property type="evidence" value="ECO:0007669"/>
    <property type="project" value="UniProtKB-SubCell"/>
</dbReference>
<dbReference type="InterPro" id="IPR008250">
    <property type="entry name" value="ATPase_P-typ_transduc_dom_A_sf"/>
</dbReference>
<dbReference type="SUPFAM" id="SSF81653">
    <property type="entry name" value="Calcium ATPase, transduction domain A"/>
    <property type="match status" value="1"/>
</dbReference>
<dbReference type="InterPro" id="IPR023214">
    <property type="entry name" value="HAD_sf"/>
</dbReference>
<feature type="transmembrane region" description="Helical" evidence="11">
    <location>
        <begin position="274"/>
        <end position="299"/>
    </location>
</feature>
<gene>
    <name evidence="13" type="primary">cadA_2</name>
    <name evidence="13" type="ORF">ERS852480_00685</name>
</gene>
<dbReference type="GO" id="GO:0016887">
    <property type="term" value="F:ATP hydrolysis activity"/>
    <property type="evidence" value="ECO:0007669"/>
    <property type="project" value="InterPro"/>
</dbReference>
<keyword evidence="13" id="KW-0378">Hydrolase</keyword>
<keyword evidence="5 11" id="KW-0479">Metal-binding</keyword>
<evidence type="ECO:0000256" key="7">
    <source>
        <dbReference type="ARBA" id="ARBA00022989"/>
    </source>
</evidence>
<dbReference type="InterPro" id="IPR027256">
    <property type="entry name" value="P-typ_ATPase_IB"/>
</dbReference>
<dbReference type="NCBIfam" id="TIGR01494">
    <property type="entry name" value="ATPase_P-type"/>
    <property type="match status" value="2"/>
</dbReference>
<feature type="domain" description="P-type ATPase A" evidence="12">
    <location>
        <begin position="124"/>
        <end position="222"/>
    </location>
</feature>
<keyword evidence="8 11" id="KW-0472">Membrane</keyword>
<dbReference type="SFLD" id="SFLDS00003">
    <property type="entry name" value="Haloacid_Dehalogenase"/>
    <property type="match status" value="1"/>
</dbReference>
<dbReference type="PRINTS" id="PR00941">
    <property type="entry name" value="CDATPASE"/>
</dbReference>
<dbReference type="InterPro" id="IPR001757">
    <property type="entry name" value="P_typ_ATPase"/>
</dbReference>
<dbReference type="InterPro" id="IPR023298">
    <property type="entry name" value="ATPase_P-typ_TM_dom_sf"/>
</dbReference>
<dbReference type="PROSITE" id="PS00154">
    <property type="entry name" value="ATPASE_E1_E2"/>
    <property type="match status" value="1"/>
</dbReference>
<comment type="subcellular location">
    <subcellularLocation>
        <location evidence="1">Cell membrane</location>
        <topology evidence="1">Multi-pass membrane protein</topology>
    </subcellularLocation>
</comment>
<reference evidence="13 14" key="1">
    <citation type="submission" date="2015-09" db="EMBL/GenBank/DDBJ databases">
        <authorList>
            <consortium name="Pathogen Informatics"/>
        </authorList>
    </citation>
    <scope>NUCLEOTIDE SEQUENCE [LARGE SCALE GENOMIC DNA]</scope>
    <source>
        <strain evidence="13 14">2789STDY5834865</strain>
    </source>
</reference>
<keyword evidence="3" id="KW-0104">Cadmium</keyword>
<organism evidence="13 14">
    <name type="scientific">Enterocloster clostridioformis</name>
    <dbReference type="NCBI Taxonomy" id="1531"/>
    <lineage>
        <taxon>Bacteria</taxon>
        <taxon>Bacillati</taxon>
        <taxon>Bacillota</taxon>
        <taxon>Clostridia</taxon>
        <taxon>Lachnospirales</taxon>
        <taxon>Lachnospiraceae</taxon>
        <taxon>Enterocloster</taxon>
    </lineage>
</organism>
<dbReference type="GO" id="GO:0008551">
    <property type="term" value="F:P-type cadmium transporter activity"/>
    <property type="evidence" value="ECO:0007669"/>
    <property type="project" value="UniProtKB-EC"/>
</dbReference>
<dbReference type="GO" id="GO:0005524">
    <property type="term" value="F:ATP binding"/>
    <property type="evidence" value="ECO:0007669"/>
    <property type="project" value="UniProtKB-UniRule"/>
</dbReference>
<dbReference type="Pfam" id="PF00702">
    <property type="entry name" value="Hydrolase"/>
    <property type="match status" value="1"/>
</dbReference>
<evidence type="ECO:0000256" key="2">
    <source>
        <dbReference type="ARBA" id="ARBA00006024"/>
    </source>
</evidence>
<evidence type="ECO:0000256" key="8">
    <source>
        <dbReference type="ARBA" id="ARBA00023136"/>
    </source>
</evidence>
<comment type="similarity">
    <text evidence="2 11">Belongs to the cation transport ATPase (P-type) (TC 3.A.3) family. Type IB subfamily.</text>
</comment>
<evidence type="ECO:0000256" key="1">
    <source>
        <dbReference type="ARBA" id="ARBA00004651"/>
    </source>
</evidence>
<dbReference type="Gene3D" id="2.70.150.10">
    <property type="entry name" value="Calcium-transporting ATPase, cytoplasmic transduction domain A"/>
    <property type="match status" value="1"/>
</dbReference>
<keyword evidence="6" id="KW-1278">Translocase</keyword>
<dbReference type="SUPFAM" id="SSF56784">
    <property type="entry name" value="HAD-like"/>
    <property type="match status" value="1"/>
</dbReference>
<protein>
    <recommendedName>
        <fullName evidence="9">Cd(2+)-exporting ATPase</fullName>
        <ecNumber evidence="9">7.2.2.21</ecNumber>
    </recommendedName>
</protein>
<dbReference type="SFLD" id="SFLDG00002">
    <property type="entry name" value="C1.7:_P-type_atpase_like"/>
    <property type="match status" value="1"/>
</dbReference>
<dbReference type="EC" id="7.2.2.21" evidence="9"/>
<evidence type="ECO:0000256" key="10">
    <source>
        <dbReference type="ARBA" id="ARBA00049338"/>
    </source>
</evidence>
<dbReference type="Pfam" id="PF00122">
    <property type="entry name" value="E1-E2_ATPase"/>
    <property type="match status" value="1"/>
</dbReference>
<evidence type="ECO:0000256" key="3">
    <source>
        <dbReference type="ARBA" id="ARBA00022539"/>
    </source>
</evidence>
<keyword evidence="7 11" id="KW-1133">Transmembrane helix</keyword>
<evidence type="ECO:0000313" key="14">
    <source>
        <dbReference type="Proteomes" id="UP000095512"/>
    </source>
</evidence>
<accession>A0A174DAC0</accession>
<dbReference type="InterPro" id="IPR051014">
    <property type="entry name" value="Cation_Transport_ATPase_IB"/>
</dbReference>
<keyword evidence="11" id="KW-0067">ATP-binding</keyword>
<dbReference type="NCBIfam" id="TIGR01525">
    <property type="entry name" value="ATPase-IB_hvy"/>
    <property type="match status" value="1"/>
</dbReference>
<evidence type="ECO:0000256" key="6">
    <source>
        <dbReference type="ARBA" id="ARBA00022967"/>
    </source>
</evidence>
<feature type="transmembrane region" description="Helical" evidence="11">
    <location>
        <begin position="241"/>
        <end position="262"/>
    </location>
</feature>